<feature type="domain" description="Heat-inducible transcription repressor HrcA C-terminal" evidence="6">
    <location>
        <begin position="105"/>
        <end position="322"/>
    </location>
</feature>
<organism evidence="7 8">
    <name type="scientific">Dethiosulfovibrio marinus</name>
    <dbReference type="NCBI Taxonomy" id="133532"/>
    <lineage>
        <taxon>Bacteria</taxon>
        <taxon>Thermotogati</taxon>
        <taxon>Synergistota</taxon>
        <taxon>Synergistia</taxon>
        <taxon>Synergistales</taxon>
        <taxon>Dethiosulfovibrionaceae</taxon>
        <taxon>Dethiosulfovibrio</taxon>
    </lineage>
</organism>
<keyword evidence="1 5" id="KW-0678">Repressor</keyword>
<accession>A0ABS9EN54</accession>
<dbReference type="Gene3D" id="3.30.450.40">
    <property type="match status" value="1"/>
</dbReference>
<dbReference type="InterPro" id="IPR002571">
    <property type="entry name" value="HrcA"/>
</dbReference>
<keyword evidence="3 5" id="KW-0346">Stress response</keyword>
<dbReference type="Gene3D" id="1.10.10.10">
    <property type="entry name" value="Winged helix-like DNA-binding domain superfamily/Winged helix DNA-binding domain"/>
    <property type="match status" value="1"/>
</dbReference>
<dbReference type="SUPFAM" id="SSF55781">
    <property type="entry name" value="GAF domain-like"/>
    <property type="match status" value="1"/>
</dbReference>
<reference evidence="7 8" key="1">
    <citation type="submission" date="2022-01" db="EMBL/GenBank/DDBJ databases">
        <title>Dethiosulfovibrio faecalis sp. nov., a novel proteolytic, non-sulfur-reducing bacterium isolated from a marine aquaculture solid waste bioreactor.</title>
        <authorList>
            <person name="Grabowski S."/>
            <person name="Apolinario E."/>
            <person name="Schneider N."/>
            <person name="Marshall C.W."/>
            <person name="Sowers K.R."/>
        </authorList>
    </citation>
    <scope>NUCLEOTIDE SEQUENCE [LARGE SCALE GENOMIC DNA]</scope>
    <source>
        <strain evidence="7 8">DSM 12537</strain>
    </source>
</reference>
<sequence length="345" mass="38044">MLTERQLEIVLSVVYEYISTGEPVGSRTISKKYIKGCSAATVRNEMADLEDMGYLFQPHTSAGRIPTPSSYRIYVNSIMHRRRMAPPGLESWVRTVKRQRNSVEAALSKVSRLLGQVTSYIGVAAITVVDEQKLQKVDFVRLEDGSVLFLVVLEGGVIRHRRIALGGDLDQKELDELSLTVNRAASGKSWSKVRDALYGYISAQLEEYWGACRSALERLDSMLAQESYHMSTGGMSQIFNVPDFADLGRLQALLALVEEESELVGMIKACSTDEGVRVTIGSENALEPMRDCSVVMASANSGSSRSVVGLIGPMRMNYEHSIAVLEAVLDGLGDDDFDIDDMEEE</sequence>
<proteinExistence type="inferred from homology"/>
<dbReference type="InterPro" id="IPR036388">
    <property type="entry name" value="WH-like_DNA-bd_sf"/>
</dbReference>
<comment type="similarity">
    <text evidence="5">Belongs to the HrcA family.</text>
</comment>
<evidence type="ECO:0000313" key="7">
    <source>
        <dbReference type="EMBL" id="MCF4141706.1"/>
    </source>
</evidence>
<dbReference type="InterPro" id="IPR036390">
    <property type="entry name" value="WH_DNA-bd_sf"/>
</dbReference>
<evidence type="ECO:0000313" key="8">
    <source>
        <dbReference type="Proteomes" id="UP001200430"/>
    </source>
</evidence>
<dbReference type="EMBL" id="JAKGUD010000002">
    <property type="protein sequence ID" value="MCF4141706.1"/>
    <property type="molecule type" value="Genomic_DNA"/>
</dbReference>
<evidence type="ECO:0000256" key="1">
    <source>
        <dbReference type="ARBA" id="ARBA00022491"/>
    </source>
</evidence>
<comment type="caution">
    <text evidence="7">The sequence shown here is derived from an EMBL/GenBank/DDBJ whole genome shotgun (WGS) entry which is preliminary data.</text>
</comment>
<dbReference type="InterPro" id="IPR023120">
    <property type="entry name" value="WHTH_transcript_rep_HrcA_IDD"/>
</dbReference>
<dbReference type="Proteomes" id="UP001200430">
    <property type="component" value="Unassembled WGS sequence"/>
</dbReference>
<dbReference type="PIRSF" id="PIRSF005485">
    <property type="entry name" value="HrcA"/>
    <property type="match status" value="1"/>
</dbReference>
<dbReference type="Pfam" id="PF01628">
    <property type="entry name" value="HrcA"/>
    <property type="match status" value="1"/>
</dbReference>
<dbReference type="Gene3D" id="3.30.390.60">
    <property type="entry name" value="Heat-inducible transcription repressor hrca homolog, domain 3"/>
    <property type="match status" value="1"/>
</dbReference>
<dbReference type="InterPro" id="IPR021153">
    <property type="entry name" value="HrcA_C"/>
</dbReference>
<keyword evidence="4 5" id="KW-0804">Transcription</keyword>
<comment type="function">
    <text evidence="5">Negative regulator of class I heat shock genes (grpE-dnaK-dnaJ and groELS operons). Prevents heat-shock induction of these operons.</text>
</comment>
<gene>
    <name evidence="5 7" type="primary">hrcA</name>
    <name evidence="7" type="ORF">L2W38_02595</name>
</gene>
<evidence type="ECO:0000256" key="3">
    <source>
        <dbReference type="ARBA" id="ARBA00023016"/>
    </source>
</evidence>
<evidence type="ECO:0000256" key="5">
    <source>
        <dbReference type="HAMAP-Rule" id="MF_00081"/>
    </source>
</evidence>
<evidence type="ECO:0000256" key="2">
    <source>
        <dbReference type="ARBA" id="ARBA00023015"/>
    </source>
</evidence>
<protein>
    <recommendedName>
        <fullName evidence="5">Heat-inducible transcription repressor HrcA</fullName>
    </recommendedName>
</protein>
<dbReference type="NCBIfam" id="TIGR00331">
    <property type="entry name" value="hrcA"/>
    <property type="match status" value="1"/>
</dbReference>
<dbReference type="PANTHER" id="PTHR34824:SF1">
    <property type="entry name" value="HEAT-INDUCIBLE TRANSCRIPTION REPRESSOR HRCA"/>
    <property type="match status" value="1"/>
</dbReference>
<dbReference type="HAMAP" id="MF_00081">
    <property type="entry name" value="HrcA"/>
    <property type="match status" value="1"/>
</dbReference>
<evidence type="ECO:0000256" key="4">
    <source>
        <dbReference type="ARBA" id="ARBA00023163"/>
    </source>
</evidence>
<name>A0ABS9EN54_9BACT</name>
<keyword evidence="8" id="KW-1185">Reference proteome</keyword>
<dbReference type="PANTHER" id="PTHR34824">
    <property type="entry name" value="HEAT-INDUCIBLE TRANSCRIPTION REPRESSOR HRCA"/>
    <property type="match status" value="1"/>
</dbReference>
<dbReference type="InterPro" id="IPR029016">
    <property type="entry name" value="GAF-like_dom_sf"/>
</dbReference>
<evidence type="ECO:0000259" key="6">
    <source>
        <dbReference type="Pfam" id="PF01628"/>
    </source>
</evidence>
<dbReference type="RefSeq" id="WP_236098318.1">
    <property type="nucleotide sequence ID" value="NZ_JAKGUD010000002.1"/>
</dbReference>
<keyword evidence="2 5" id="KW-0805">Transcription regulation</keyword>
<dbReference type="SUPFAM" id="SSF46785">
    <property type="entry name" value="Winged helix' DNA-binding domain"/>
    <property type="match status" value="1"/>
</dbReference>